<evidence type="ECO:0000256" key="1">
    <source>
        <dbReference type="ARBA" id="ARBA00004613"/>
    </source>
</evidence>
<evidence type="ECO:0000313" key="11">
    <source>
        <dbReference type="Proteomes" id="UP000324632"/>
    </source>
</evidence>
<accession>A0A5A9NUZ3</accession>
<dbReference type="EMBL" id="SOYY01000014">
    <property type="protein sequence ID" value="KAA0712519.1"/>
    <property type="molecule type" value="Genomic_DNA"/>
</dbReference>
<comment type="subcellular location">
    <subcellularLocation>
        <location evidence="1">Secreted</location>
    </subcellularLocation>
</comment>
<dbReference type="PANTHER" id="PTHR13814">
    <property type="entry name" value="FETUIN"/>
    <property type="match status" value="1"/>
</dbReference>
<evidence type="ECO:0000256" key="2">
    <source>
        <dbReference type="ARBA" id="ARBA00022525"/>
    </source>
</evidence>
<evidence type="ECO:0000256" key="4">
    <source>
        <dbReference type="ARBA" id="ARBA00022737"/>
    </source>
</evidence>
<dbReference type="InterPro" id="IPR025760">
    <property type="entry name" value="Cystatin_Fetuin_A"/>
</dbReference>
<evidence type="ECO:0000259" key="9">
    <source>
        <dbReference type="PROSITE" id="PS51529"/>
    </source>
</evidence>
<dbReference type="PANTHER" id="PTHR13814:SF6">
    <property type="entry name" value="ALPHA-2-HS-GLYCOPROTEIN"/>
    <property type="match status" value="1"/>
</dbReference>
<keyword evidence="3 8" id="KW-0732">Signal</keyword>
<evidence type="ECO:0000313" key="10">
    <source>
        <dbReference type="EMBL" id="KAA0712519.1"/>
    </source>
</evidence>
<evidence type="ECO:0000256" key="6">
    <source>
        <dbReference type="ARBA" id="ARBA00023180"/>
    </source>
</evidence>
<dbReference type="GO" id="GO:0004869">
    <property type="term" value="F:cysteine-type endopeptidase inhibitor activity"/>
    <property type="evidence" value="ECO:0007669"/>
    <property type="project" value="InterPro"/>
</dbReference>
<dbReference type="GO" id="GO:0072562">
    <property type="term" value="C:blood microparticle"/>
    <property type="evidence" value="ECO:0007669"/>
    <property type="project" value="TreeGrafter"/>
</dbReference>
<feature type="region of interest" description="Disordered" evidence="7">
    <location>
        <begin position="251"/>
        <end position="325"/>
    </location>
</feature>
<dbReference type="InterPro" id="IPR046350">
    <property type="entry name" value="Cystatin_sf"/>
</dbReference>
<proteinExistence type="predicted"/>
<dbReference type="AlphaFoldDB" id="A0A5A9NUZ3"/>
<dbReference type="PROSITE" id="PS51529">
    <property type="entry name" value="CYSTATIN_FETUIN_A"/>
    <property type="match status" value="2"/>
</dbReference>
<dbReference type="SUPFAM" id="SSF54403">
    <property type="entry name" value="Cystatin/monellin"/>
    <property type="match status" value="2"/>
</dbReference>
<evidence type="ECO:0000256" key="3">
    <source>
        <dbReference type="ARBA" id="ARBA00022729"/>
    </source>
</evidence>
<sequence length="361" mass="40607">MRELVIVAALISALYAISLPPASEVEYKCQEDQDNNATRVAEQFINNHHRHGYKFKFVSLDGRTAEGKADACEVVLKMTLMETECHIVNPKPLDQCNIRLESETSVTAKCNVTIYSVEGKAAVKCYICGTEPASHELLVKKCPDCLTLLPLHDPQGLETVKIALQKFNKESNQTSYFKLVEVGRISSQMLSRQSFFAEFTIVETDCPNKQASPEACKALCMDQARYGFCKSCKVQDLEPTVECEVFEAHNSTQHMHHHGHSRRVCKARRPPPHHHHRPEHAGHGHKEKTHDHRGRPEHTHHTDKDIPHCPKGPSAVPESRSEGHHEFPCHGFVKIPPSIYPICPFPPPRPCRGPPDFAPPQ</sequence>
<dbReference type="GO" id="GO:0031012">
    <property type="term" value="C:extracellular matrix"/>
    <property type="evidence" value="ECO:0007669"/>
    <property type="project" value="TreeGrafter"/>
</dbReference>
<dbReference type="Gene3D" id="3.10.450.10">
    <property type="match status" value="2"/>
</dbReference>
<keyword evidence="5" id="KW-1015">Disulfide bond</keyword>
<feature type="signal peptide" evidence="8">
    <location>
        <begin position="1"/>
        <end position="16"/>
    </location>
</feature>
<dbReference type="InterPro" id="IPR000010">
    <property type="entry name" value="Cystatin_dom"/>
</dbReference>
<evidence type="ECO:0000256" key="7">
    <source>
        <dbReference type="SAM" id="MobiDB-lite"/>
    </source>
</evidence>
<reference evidence="10 11" key="1">
    <citation type="journal article" date="2019" name="Mol. Ecol. Resour.">
        <title>Chromosome-level genome assembly of Triplophysa tibetana, a fish adapted to the harsh high-altitude environment of the Tibetan Plateau.</title>
        <authorList>
            <person name="Yang X."/>
            <person name="Liu H."/>
            <person name="Ma Z."/>
            <person name="Zou Y."/>
            <person name="Zou M."/>
            <person name="Mao Y."/>
            <person name="Li X."/>
            <person name="Wang H."/>
            <person name="Chen T."/>
            <person name="Wang W."/>
            <person name="Yang R."/>
        </authorList>
    </citation>
    <scope>NUCLEOTIDE SEQUENCE [LARGE SCALE GENOMIC DNA]</scope>
    <source>
        <strain evidence="10">TTIB1903HZAU</strain>
        <tissue evidence="10">Muscle</tissue>
    </source>
</reference>
<feature type="compositionally biased region" description="Basic residues" evidence="7">
    <location>
        <begin position="254"/>
        <end position="278"/>
    </location>
</feature>
<keyword evidence="6" id="KW-0325">Glycoprotein</keyword>
<name>A0A5A9NUZ3_9TELE</name>
<dbReference type="Proteomes" id="UP000324632">
    <property type="component" value="Chromosome 14"/>
</dbReference>
<keyword evidence="4" id="KW-0677">Repeat</keyword>
<feature type="domain" description="Cystatin fetuin-A-type" evidence="9">
    <location>
        <begin position="22"/>
        <end position="131"/>
    </location>
</feature>
<dbReference type="InterPro" id="IPR050735">
    <property type="entry name" value="Kininogen_Fetuin_HRG"/>
</dbReference>
<feature type="chain" id="PRO_5022745865" evidence="8">
    <location>
        <begin position="17"/>
        <end position="361"/>
    </location>
</feature>
<dbReference type="SMART" id="SM00043">
    <property type="entry name" value="CY"/>
    <property type="match status" value="1"/>
</dbReference>
<dbReference type="Pfam" id="PF00031">
    <property type="entry name" value="Cystatin"/>
    <property type="match status" value="1"/>
</dbReference>
<dbReference type="CDD" id="cd00042">
    <property type="entry name" value="CY"/>
    <property type="match status" value="1"/>
</dbReference>
<comment type="caution">
    <text evidence="10">The sequence shown here is derived from an EMBL/GenBank/DDBJ whole genome shotgun (WGS) entry which is preliminary data.</text>
</comment>
<gene>
    <name evidence="10" type="ORF">E1301_Tti019085</name>
</gene>
<evidence type="ECO:0000256" key="8">
    <source>
        <dbReference type="SAM" id="SignalP"/>
    </source>
</evidence>
<keyword evidence="11" id="KW-1185">Reference proteome</keyword>
<evidence type="ECO:0000256" key="5">
    <source>
        <dbReference type="ARBA" id="ARBA00023157"/>
    </source>
</evidence>
<organism evidence="10 11">
    <name type="scientific">Triplophysa tibetana</name>
    <dbReference type="NCBI Taxonomy" id="1572043"/>
    <lineage>
        <taxon>Eukaryota</taxon>
        <taxon>Metazoa</taxon>
        <taxon>Chordata</taxon>
        <taxon>Craniata</taxon>
        <taxon>Vertebrata</taxon>
        <taxon>Euteleostomi</taxon>
        <taxon>Actinopterygii</taxon>
        <taxon>Neopterygii</taxon>
        <taxon>Teleostei</taxon>
        <taxon>Ostariophysi</taxon>
        <taxon>Cypriniformes</taxon>
        <taxon>Nemacheilidae</taxon>
        <taxon>Triplophysa</taxon>
    </lineage>
</organism>
<protein>
    <submittedName>
        <fullName evidence="10">Antihemorrhagic factor cHLP-B</fullName>
    </submittedName>
</protein>
<feature type="compositionally biased region" description="Basic and acidic residues" evidence="7">
    <location>
        <begin position="279"/>
        <end position="308"/>
    </location>
</feature>
<feature type="domain" description="Cystatin fetuin-A-type" evidence="9">
    <location>
        <begin position="140"/>
        <end position="251"/>
    </location>
</feature>
<keyword evidence="2" id="KW-0964">Secreted</keyword>